<evidence type="ECO:0000313" key="2">
    <source>
        <dbReference type="Proteomes" id="UP001595710"/>
    </source>
</evidence>
<dbReference type="EMBL" id="JBHRYN010000013">
    <property type="protein sequence ID" value="MFC3702539.1"/>
    <property type="molecule type" value="Genomic_DNA"/>
</dbReference>
<protein>
    <submittedName>
        <fullName evidence="1">CPXCG motif-containing cysteine-rich protein</fullName>
    </submittedName>
</protein>
<dbReference type="InterPro" id="IPR025990">
    <property type="entry name" value="zinc_ribbon_bacterial"/>
</dbReference>
<dbReference type="Pfam" id="PF14255">
    <property type="entry name" value="Zn_ribbon_21"/>
    <property type="match status" value="1"/>
</dbReference>
<keyword evidence="2" id="KW-1185">Reference proteome</keyword>
<sequence length="65" mass="7144">MQHLQETRTRCPYCAATLDVLLDPTDTGENYIEDCQVCCKPITFVVSDLGGGQLGLAVYSENEAF</sequence>
<comment type="caution">
    <text evidence="1">The sequence shown here is derived from an EMBL/GenBank/DDBJ whole genome shotgun (WGS) entry which is preliminary data.</text>
</comment>
<reference evidence="2" key="1">
    <citation type="journal article" date="2019" name="Int. J. Syst. Evol. Microbiol.">
        <title>The Global Catalogue of Microorganisms (GCM) 10K type strain sequencing project: providing services to taxonomists for standard genome sequencing and annotation.</title>
        <authorList>
            <consortium name="The Broad Institute Genomics Platform"/>
            <consortium name="The Broad Institute Genome Sequencing Center for Infectious Disease"/>
            <person name="Wu L."/>
            <person name="Ma J."/>
        </authorList>
    </citation>
    <scope>NUCLEOTIDE SEQUENCE [LARGE SCALE GENOMIC DNA]</scope>
    <source>
        <strain evidence="2">CECT 8288</strain>
    </source>
</reference>
<name>A0ABV7WUJ9_9GAMM</name>
<accession>A0ABV7WUJ9</accession>
<organism evidence="1 2">
    <name type="scientific">Reinekea marina</name>
    <dbReference type="NCBI Taxonomy" id="1310421"/>
    <lineage>
        <taxon>Bacteria</taxon>
        <taxon>Pseudomonadati</taxon>
        <taxon>Pseudomonadota</taxon>
        <taxon>Gammaproteobacteria</taxon>
        <taxon>Oceanospirillales</taxon>
        <taxon>Saccharospirillaceae</taxon>
        <taxon>Reinekea</taxon>
    </lineage>
</organism>
<evidence type="ECO:0000313" key="1">
    <source>
        <dbReference type="EMBL" id="MFC3702539.1"/>
    </source>
</evidence>
<gene>
    <name evidence="1" type="ORF">ACFOND_12905</name>
</gene>
<dbReference type="Proteomes" id="UP001595710">
    <property type="component" value="Unassembled WGS sequence"/>
</dbReference>
<dbReference type="RefSeq" id="WP_290282011.1">
    <property type="nucleotide sequence ID" value="NZ_JAUFQI010000001.1"/>
</dbReference>
<proteinExistence type="predicted"/>